<dbReference type="InterPro" id="IPR021080">
    <property type="entry name" value="Minor_capsid_protein"/>
</dbReference>
<name>A0ABD5F8C8_ENTAV</name>
<proteinExistence type="predicted"/>
<organism evidence="1 2">
    <name type="scientific">Enterococcus avium</name>
    <name type="common">Streptococcus avium</name>
    <dbReference type="NCBI Taxonomy" id="33945"/>
    <lineage>
        <taxon>Bacteria</taxon>
        <taxon>Bacillati</taxon>
        <taxon>Bacillota</taxon>
        <taxon>Bacilli</taxon>
        <taxon>Lactobacillales</taxon>
        <taxon>Enterococcaceae</taxon>
        <taxon>Enterococcus</taxon>
    </lineage>
</organism>
<protein>
    <submittedName>
        <fullName evidence="1">Minor capsid protein</fullName>
    </submittedName>
</protein>
<dbReference type="AlphaFoldDB" id="A0ABD5F8C8"/>
<sequence>MLHVKVEKNGVDRKLSVMNINSALYYMTAQMHMDMNLYVPKRQGNLRHDSLVNRNHITYTAPYARAQFYGFINGKRIHKYTKEPGYPGKSRRWDLRAKANHMDSWRRAFIKGGNL</sequence>
<dbReference type="Pfam" id="PF11114">
    <property type="entry name" value="Minor_capsid_2"/>
    <property type="match status" value="1"/>
</dbReference>
<gene>
    <name evidence="1" type="ORF">P7D79_10660</name>
</gene>
<dbReference type="Proteomes" id="UP001264335">
    <property type="component" value="Unassembled WGS sequence"/>
</dbReference>
<comment type="caution">
    <text evidence="1">The sequence shown here is derived from an EMBL/GenBank/DDBJ whole genome shotgun (WGS) entry which is preliminary data.</text>
</comment>
<dbReference type="RefSeq" id="WP_311924307.1">
    <property type="nucleotide sequence ID" value="NZ_JARPWV010000074.1"/>
</dbReference>
<reference evidence="1 2" key="1">
    <citation type="submission" date="2023-03" db="EMBL/GenBank/DDBJ databases">
        <authorList>
            <person name="Shen W."/>
            <person name="Cai J."/>
        </authorList>
    </citation>
    <scope>NUCLEOTIDE SEQUENCE [LARGE SCALE GENOMIC DNA]</scope>
    <source>
        <strain evidence="1 2">Y2</strain>
    </source>
</reference>
<dbReference type="EMBL" id="JARPWY010000025">
    <property type="protein sequence ID" value="MDT2514674.1"/>
    <property type="molecule type" value="Genomic_DNA"/>
</dbReference>
<evidence type="ECO:0000313" key="2">
    <source>
        <dbReference type="Proteomes" id="UP001264335"/>
    </source>
</evidence>
<evidence type="ECO:0000313" key="1">
    <source>
        <dbReference type="EMBL" id="MDT2514674.1"/>
    </source>
</evidence>
<accession>A0ABD5F8C8</accession>